<dbReference type="GO" id="GO:0005801">
    <property type="term" value="C:cis-Golgi network"/>
    <property type="evidence" value="ECO:0007669"/>
    <property type="project" value="TreeGrafter"/>
</dbReference>
<evidence type="ECO:0000313" key="8">
    <source>
        <dbReference type="Proteomes" id="UP000092124"/>
    </source>
</evidence>
<dbReference type="Pfam" id="PF10495">
    <property type="entry name" value="PACT_coil_coil"/>
    <property type="match status" value="1"/>
</dbReference>
<dbReference type="Proteomes" id="UP000092124">
    <property type="component" value="Unassembled WGS sequence"/>
</dbReference>
<keyword evidence="3" id="KW-0597">Phosphoprotein</keyword>
<dbReference type="GO" id="GO:0060090">
    <property type="term" value="F:molecular adaptor activity"/>
    <property type="evidence" value="ECO:0007669"/>
    <property type="project" value="InterPro"/>
</dbReference>
<evidence type="ECO:0000256" key="1">
    <source>
        <dbReference type="ARBA" id="ARBA00004300"/>
    </source>
</evidence>
<dbReference type="GO" id="GO:0005795">
    <property type="term" value="C:Golgi stack"/>
    <property type="evidence" value="ECO:0007669"/>
    <property type="project" value="TreeGrafter"/>
</dbReference>
<dbReference type="GO" id="GO:0060307">
    <property type="term" value="P:regulation of ventricular cardiac muscle cell membrane repolarization"/>
    <property type="evidence" value="ECO:0007669"/>
    <property type="project" value="TreeGrafter"/>
</dbReference>
<dbReference type="PANTHER" id="PTHR44981:SF1">
    <property type="entry name" value="A-KINASE ANCHOR PROTEIN 9"/>
    <property type="match status" value="1"/>
</dbReference>
<dbReference type="OrthoDB" id="2020852at2759"/>
<keyword evidence="5" id="KW-0206">Cytoskeleton</keyword>
<evidence type="ECO:0000256" key="3">
    <source>
        <dbReference type="ARBA" id="ARBA00022553"/>
    </source>
</evidence>
<reference evidence="7 8" key="1">
    <citation type="submission" date="2016-06" db="EMBL/GenBank/DDBJ databases">
        <title>The Draft Genome Sequence and Annotation of the Desert Woodrat Neotoma lepida.</title>
        <authorList>
            <person name="Campbell M."/>
            <person name="Oakeson K.F."/>
            <person name="Yandell M."/>
            <person name="Halpert J.R."/>
            <person name="Dearing D."/>
        </authorList>
    </citation>
    <scope>NUCLEOTIDE SEQUENCE [LARGE SCALE GENOMIC DNA]</scope>
    <source>
        <strain evidence="7">417</strain>
        <tissue evidence="7">Liver</tissue>
    </source>
</reference>
<dbReference type="AlphaFoldDB" id="A0A1A6HB46"/>
<keyword evidence="2" id="KW-0963">Cytoplasm</keyword>
<name>A0A1A6HB46_NEOLE</name>
<evidence type="ECO:0000313" key="7">
    <source>
        <dbReference type="EMBL" id="OBS75793.1"/>
    </source>
</evidence>
<gene>
    <name evidence="7" type="ORF">A6R68_17753</name>
</gene>
<evidence type="ECO:0000256" key="4">
    <source>
        <dbReference type="ARBA" id="ARBA00023054"/>
    </source>
</evidence>
<feature type="domain" description="Pericentrin/AKAP-450 centrosomal targeting" evidence="6">
    <location>
        <begin position="49"/>
        <end position="92"/>
    </location>
</feature>
<dbReference type="InterPro" id="IPR028745">
    <property type="entry name" value="AKAP9/Pericentrin"/>
</dbReference>
<evidence type="ECO:0000256" key="5">
    <source>
        <dbReference type="ARBA" id="ARBA00023212"/>
    </source>
</evidence>
<accession>A0A1A6HB46</accession>
<dbReference type="GO" id="GO:0034237">
    <property type="term" value="F:protein kinase A regulatory subunit binding"/>
    <property type="evidence" value="ECO:0007669"/>
    <property type="project" value="TreeGrafter"/>
</dbReference>
<comment type="caution">
    <text evidence="7">The sequence shown here is derived from an EMBL/GenBank/DDBJ whole genome shotgun (WGS) entry which is preliminary data.</text>
</comment>
<dbReference type="GO" id="GO:0097060">
    <property type="term" value="C:synaptic membrane"/>
    <property type="evidence" value="ECO:0007669"/>
    <property type="project" value="TreeGrafter"/>
</dbReference>
<dbReference type="PANTHER" id="PTHR44981">
    <property type="entry name" value="PERICENTRIN-LIKE PROTEIN, ISOFORM F"/>
    <property type="match status" value="1"/>
</dbReference>
<dbReference type="STRING" id="56216.A0A1A6HB46"/>
<dbReference type="GO" id="GO:0007165">
    <property type="term" value="P:signal transduction"/>
    <property type="evidence" value="ECO:0007669"/>
    <property type="project" value="InterPro"/>
</dbReference>
<keyword evidence="4" id="KW-0175">Coiled coil</keyword>
<dbReference type="GO" id="GO:0005813">
    <property type="term" value="C:centrosome"/>
    <property type="evidence" value="ECO:0007669"/>
    <property type="project" value="UniProtKB-SubCell"/>
</dbReference>
<dbReference type="GO" id="GO:1903358">
    <property type="term" value="P:regulation of Golgi organization"/>
    <property type="evidence" value="ECO:0007669"/>
    <property type="project" value="TreeGrafter"/>
</dbReference>
<evidence type="ECO:0000256" key="2">
    <source>
        <dbReference type="ARBA" id="ARBA00022490"/>
    </source>
</evidence>
<dbReference type="InterPro" id="IPR019528">
    <property type="entry name" value="PACT_domain"/>
</dbReference>
<evidence type="ECO:0000259" key="6">
    <source>
        <dbReference type="Pfam" id="PF10495"/>
    </source>
</evidence>
<comment type="subcellular location">
    <subcellularLocation>
        <location evidence="1">Cytoplasm</location>
        <location evidence="1">Cytoskeleton</location>
        <location evidence="1">Microtubule organizing center</location>
        <location evidence="1">Centrosome</location>
    </subcellularLocation>
</comment>
<dbReference type="GO" id="GO:0015459">
    <property type="term" value="F:potassium channel regulator activity"/>
    <property type="evidence" value="ECO:0007669"/>
    <property type="project" value="TreeGrafter"/>
</dbReference>
<dbReference type="EMBL" id="LZPO01035369">
    <property type="protein sequence ID" value="OBS75793.1"/>
    <property type="molecule type" value="Genomic_DNA"/>
</dbReference>
<protein>
    <recommendedName>
        <fullName evidence="6">Pericentrin/AKAP-450 centrosomal targeting domain-containing protein</fullName>
    </recommendedName>
</protein>
<organism evidence="7 8">
    <name type="scientific">Neotoma lepida</name>
    <name type="common">Desert woodrat</name>
    <dbReference type="NCBI Taxonomy" id="56216"/>
    <lineage>
        <taxon>Eukaryota</taxon>
        <taxon>Metazoa</taxon>
        <taxon>Chordata</taxon>
        <taxon>Craniata</taxon>
        <taxon>Vertebrata</taxon>
        <taxon>Euteleostomi</taxon>
        <taxon>Mammalia</taxon>
        <taxon>Eutheria</taxon>
        <taxon>Euarchontoglires</taxon>
        <taxon>Glires</taxon>
        <taxon>Rodentia</taxon>
        <taxon>Myomorpha</taxon>
        <taxon>Muroidea</taxon>
        <taxon>Cricetidae</taxon>
        <taxon>Neotominae</taxon>
        <taxon>Neotoma</taxon>
    </lineage>
</organism>
<sequence length="162" mass="18680">MSLQSSGLSLGGSANIEDIIASEKEVWSKEKLTLQKSLKRAEAKRLYGKYLRAESFRKALMFQKKYLLLLLGRFQECEEATMALLETLASQGVKQAHSSALCPDRRVTYCIWHIICNSLPKYGRCQSTVDILRIQIFIFTIEKQCSRITPQKDTKHTRQYRE</sequence>
<proteinExistence type="predicted"/>
<dbReference type="GO" id="GO:0051661">
    <property type="term" value="P:maintenance of centrosome location"/>
    <property type="evidence" value="ECO:0007669"/>
    <property type="project" value="TreeGrafter"/>
</dbReference>
<keyword evidence="8" id="KW-1185">Reference proteome</keyword>